<keyword evidence="1" id="KW-0472">Membrane</keyword>
<dbReference type="EMBL" id="CP002810">
    <property type="protein sequence ID" value="AEG43269.1"/>
    <property type="molecule type" value="Genomic_DNA"/>
</dbReference>
<dbReference type="AlphaFoldDB" id="F6FU73"/>
<dbReference type="STRING" id="743718.Isova_0472"/>
<sequence>MTRRTRQGGRGTGGETRTGAALGLLGEVLLAGILAAVGSLLVVTAVPSLAAAVAHVRRQVAGLDVGVGRFAREWWAAVRTLWTLGLAAVGIAVLLAFDMRLAGSGVLPGGQVVAAVVALAAAVAVVVLLRAAGTWSDDEGTPAGTGAREALVVGAERARDDLVGSVLLLVGVGLCLTFVWMLPPLALLVGGLLALAVVGVEVRRRGLDAERAGGTDI</sequence>
<keyword evidence="1" id="KW-1133">Transmembrane helix</keyword>
<evidence type="ECO:0000313" key="2">
    <source>
        <dbReference type="EMBL" id="AEG43269.1"/>
    </source>
</evidence>
<accession>F6FU73</accession>
<dbReference type="Proteomes" id="UP000009236">
    <property type="component" value="Chromosome"/>
</dbReference>
<keyword evidence="3" id="KW-1185">Reference proteome</keyword>
<keyword evidence="1" id="KW-0812">Transmembrane</keyword>
<dbReference type="eggNOG" id="ENOG5032SI0">
    <property type="taxonomic scope" value="Bacteria"/>
</dbReference>
<dbReference type="KEGG" id="iva:Isova_0472"/>
<dbReference type="RefSeq" id="WP_013837664.1">
    <property type="nucleotide sequence ID" value="NC_015588.1"/>
</dbReference>
<organism evidence="3">
    <name type="scientific">Isoptericola variabilis (strain 225)</name>
    <dbReference type="NCBI Taxonomy" id="743718"/>
    <lineage>
        <taxon>Bacteria</taxon>
        <taxon>Bacillati</taxon>
        <taxon>Actinomycetota</taxon>
        <taxon>Actinomycetes</taxon>
        <taxon>Micrococcales</taxon>
        <taxon>Promicromonosporaceae</taxon>
        <taxon>Isoptericola</taxon>
    </lineage>
</organism>
<evidence type="ECO:0000256" key="1">
    <source>
        <dbReference type="SAM" id="Phobius"/>
    </source>
</evidence>
<name>F6FU73_ISOV2</name>
<protein>
    <submittedName>
        <fullName evidence="2">Uncharacterized protein</fullName>
    </submittedName>
</protein>
<reference evidence="2 3" key="1">
    <citation type="submission" date="2011-05" db="EMBL/GenBank/DDBJ databases">
        <title>Complete sequence of Isoptericola variabilis 225.</title>
        <authorList>
            <consortium name="US DOE Joint Genome Institute"/>
            <person name="Lucas S."/>
            <person name="Han J."/>
            <person name="Lapidus A."/>
            <person name="Cheng J.-F."/>
            <person name="Goodwin L."/>
            <person name="Pitluck S."/>
            <person name="Peters L."/>
            <person name="Mikhailova N."/>
            <person name="Zeytun A."/>
            <person name="Han C."/>
            <person name="Tapia R."/>
            <person name="Land M."/>
            <person name="Hauser L."/>
            <person name="Kyrpides N."/>
            <person name="Ivanova N."/>
            <person name="Pagani I."/>
            <person name="Siebers A."/>
            <person name="Allgaier M."/>
            <person name="Thelen M."/>
            <person name="Hugenholtz P."/>
            <person name="Gladden J."/>
            <person name="Woyke T."/>
        </authorList>
    </citation>
    <scope>NUCLEOTIDE SEQUENCE [LARGE SCALE GENOMIC DNA]</scope>
    <source>
        <strain evidence="3">225</strain>
    </source>
</reference>
<feature type="transmembrane region" description="Helical" evidence="1">
    <location>
        <begin position="21"/>
        <end position="54"/>
    </location>
</feature>
<dbReference type="HOGENOM" id="CLU_112487_0_0_11"/>
<gene>
    <name evidence="2" type="ordered locus">Isova_0472</name>
</gene>
<feature type="transmembrane region" description="Helical" evidence="1">
    <location>
        <begin position="166"/>
        <end position="198"/>
    </location>
</feature>
<evidence type="ECO:0000313" key="3">
    <source>
        <dbReference type="Proteomes" id="UP000009236"/>
    </source>
</evidence>
<proteinExistence type="predicted"/>
<feature type="transmembrane region" description="Helical" evidence="1">
    <location>
        <begin position="74"/>
        <end position="97"/>
    </location>
</feature>
<feature type="transmembrane region" description="Helical" evidence="1">
    <location>
        <begin position="109"/>
        <end position="132"/>
    </location>
</feature>